<organism evidence="4 5">
    <name type="scientific">Clytia hemisphaerica</name>
    <dbReference type="NCBI Taxonomy" id="252671"/>
    <lineage>
        <taxon>Eukaryota</taxon>
        <taxon>Metazoa</taxon>
        <taxon>Cnidaria</taxon>
        <taxon>Hydrozoa</taxon>
        <taxon>Hydroidolina</taxon>
        <taxon>Leptothecata</taxon>
        <taxon>Obeliida</taxon>
        <taxon>Clytiidae</taxon>
        <taxon>Clytia</taxon>
    </lineage>
</organism>
<evidence type="ECO:0000256" key="1">
    <source>
        <dbReference type="SAM" id="Phobius"/>
    </source>
</evidence>
<dbReference type="InterPro" id="IPR006029">
    <property type="entry name" value="Neurotrans-gated_channel_TM"/>
</dbReference>
<protein>
    <recommendedName>
        <fullName evidence="3">Neurotransmitter-gated ion-channel transmembrane domain-containing protein</fullName>
    </recommendedName>
</protein>
<dbReference type="Gene3D" id="1.20.58.390">
    <property type="entry name" value="Neurotransmitter-gated ion-channel transmembrane domain"/>
    <property type="match status" value="1"/>
</dbReference>
<keyword evidence="5" id="KW-1185">Reference proteome</keyword>
<dbReference type="FunFam" id="1.20.58.390:FF:000043">
    <property type="entry name" value="AcetylCholine Receptor"/>
    <property type="match status" value="1"/>
</dbReference>
<dbReference type="InterPro" id="IPR006201">
    <property type="entry name" value="Neur_channel"/>
</dbReference>
<keyword evidence="1" id="KW-0472">Membrane</keyword>
<evidence type="ECO:0000313" key="4">
    <source>
        <dbReference type="EnsemblMetazoa" id="CLYHEMP001486.1"/>
    </source>
</evidence>
<keyword evidence="2" id="KW-0732">Signal</keyword>
<feature type="transmembrane region" description="Helical" evidence="1">
    <location>
        <begin position="28"/>
        <end position="45"/>
    </location>
</feature>
<sequence>MTVIGMLTILSFLLPAESGERISLAITLLLAMTVFMLVVADIIPATSDVIPLVGIFFSASMIEMVIMIVVLCYIMRLYHKGPNDPPMPLWMKKYIYDWLSYKMRVRKQSRKQSLQRGSSRKDSYNYHKLNAQNDEEDIEHVKWNKRSLNNIIFNKLNNYQHNNQNNQHQEERLSPLLFYNHFSNFQPSTLDRRQTALNPMKVRRTGRHNHQPPPFGVTNLVTRPTESQIMLSKMEALLKHIRQVEYQNNIRNQWRTVAKTLDYCLFIFFFIT</sequence>
<dbReference type="OrthoDB" id="5975154at2759"/>
<dbReference type="AlphaFoldDB" id="A0A7M5URL0"/>
<feature type="transmembrane region" description="Helical" evidence="1">
    <location>
        <begin position="52"/>
        <end position="78"/>
    </location>
</feature>
<dbReference type="Proteomes" id="UP000594262">
    <property type="component" value="Unplaced"/>
</dbReference>
<keyword evidence="1" id="KW-1133">Transmembrane helix</keyword>
<accession>A0A7M5URL0</accession>
<feature type="domain" description="Neurotransmitter-gated ion-channel transmembrane" evidence="3">
    <location>
        <begin position="3"/>
        <end position="271"/>
    </location>
</feature>
<dbReference type="PANTHER" id="PTHR18945">
    <property type="entry name" value="NEUROTRANSMITTER GATED ION CHANNEL"/>
    <property type="match status" value="1"/>
</dbReference>
<dbReference type="EnsemblMetazoa" id="CLYHEMT001486.1">
    <property type="protein sequence ID" value="CLYHEMP001486.1"/>
    <property type="gene ID" value="CLYHEMG001486"/>
</dbReference>
<reference evidence="4" key="1">
    <citation type="submission" date="2021-01" db="UniProtKB">
        <authorList>
            <consortium name="EnsemblMetazoa"/>
        </authorList>
    </citation>
    <scope>IDENTIFICATION</scope>
</reference>
<dbReference type="GO" id="GO:0004888">
    <property type="term" value="F:transmembrane signaling receptor activity"/>
    <property type="evidence" value="ECO:0007669"/>
    <property type="project" value="InterPro"/>
</dbReference>
<dbReference type="InterPro" id="IPR036719">
    <property type="entry name" value="Neuro-gated_channel_TM_sf"/>
</dbReference>
<feature type="signal peptide" evidence="2">
    <location>
        <begin position="1"/>
        <end position="18"/>
    </location>
</feature>
<feature type="chain" id="PRO_5029605487" description="Neurotransmitter-gated ion-channel transmembrane domain-containing protein" evidence="2">
    <location>
        <begin position="19"/>
        <end position="272"/>
    </location>
</feature>
<evidence type="ECO:0000256" key="2">
    <source>
        <dbReference type="SAM" id="SignalP"/>
    </source>
</evidence>
<name>A0A7M5URL0_9CNID</name>
<proteinExistence type="predicted"/>
<dbReference type="InterPro" id="IPR038050">
    <property type="entry name" value="Neuro_actylchol_rec"/>
</dbReference>
<dbReference type="CDD" id="cd19051">
    <property type="entry name" value="LGIC_TM_cation"/>
    <property type="match status" value="1"/>
</dbReference>
<evidence type="ECO:0000313" key="5">
    <source>
        <dbReference type="Proteomes" id="UP000594262"/>
    </source>
</evidence>
<dbReference type="GO" id="GO:0005216">
    <property type="term" value="F:monoatomic ion channel activity"/>
    <property type="evidence" value="ECO:0007669"/>
    <property type="project" value="InterPro"/>
</dbReference>
<evidence type="ECO:0000259" key="3">
    <source>
        <dbReference type="Pfam" id="PF02932"/>
    </source>
</evidence>
<keyword evidence="1" id="KW-0812">Transmembrane</keyword>
<dbReference type="SUPFAM" id="SSF90112">
    <property type="entry name" value="Neurotransmitter-gated ion-channel transmembrane pore"/>
    <property type="match status" value="1"/>
</dbReference>
<dbReference type="GO" id="GO:0016020">
    <property type="term" value="C:membrane"/>
    <property type="evidence" value="ECO:0007669"/>
    <property type="project" value="InterPro"/>
</dbReference>
<dbReference type="Pfam" id="PF02932">
    <property type="entry name" value="Neur_chan_memb"/>
    <property type="match status" value="1"/>
</dbReference>